<sequence length="306" mass="32427">MQAGDSLSSIAAKMLHDERRWGEIARLNSLITLGHLLVGQLLCMPTQAARNPPPAPITSPTRPAWVPANFHLFVSADEVNPLPSTLHDVDEIVADPQRSQAKSKDSAASAQIQEIVGKVRADKEVLLKGHIPASAVKGPLAIGMTRGLQGVQIIGFALTAAHMTHAARKSHDQHSVKPLAAETIRQAGGWASAWAGMKIGAAGDALVGIETGPGAAVTGAIGSIAGGLAGYYGFDWIADHIDRNWPCPSSLPRESHSMISPLTIPPLKARRRHTSISIGYRSGRRWMTQVKRLTLIVGRPPPSGGT</sequence>
<protein>
    <recommendedName>
        <fullName evidence="1">LysM domain-containing protein</fullName>
    </recommendedName>
</protein>
<proteinExistence type="predicted"/>
<dbReference type="CDD" id="cd00118">
    <property type="entry name" value="LysM"/>
    <property type="match status" value="1"/>
</dbReference>
<gene>
    <name evidence="2" type="ORF">GCM10022268_22950</name>
</gene>
<name>A0ABP7E8H9_9SPHN</name>
<dbReference type="PROSITE" id="PS51782">
    <property type="entry name" value="LYSM"/>
    <property type="match status" value="1"/>
</dbReference>
<dbReference type="Pfam" id="PF01476">
    <property type="entry name" value="LysM"/>
    <property type="match status" value="1"/>
</dbReference>
<dbReference type="Proteomes" id="UP001500523">
    <property type="component" value="Unassembled WGS sequence"/>
</dbReference>
<evidence type="ECO:0000259" key="1">
    <source>
        <dbReference type="PROSITE" id="PS51782"/>
    </source>
</evidence>
<evidence type="ECO:0000313" key="2">
    <source>
        <dbReference type="EMBL" id="GAA3713594.1"/>
    </source>
</evidence>
<dbReference type="Gene3D" id="3.10.350.10">
    <property type="entry name" value="LysM domain"/>
    <property type="match status" value="1"/>
</dbReference>
<evidence type="ECO:0000313" key="3">
    <source>
        <dbReference type="Proteomes" id="UP001500523"/>
    </source>
</evidence>
<accession>A0ABP7E8H9</accession>
<keyword evidence="3" id="KW-1185">Reference proteome</keyword>
<dbReference type="InterPro" id="IPR018392">
    <property type="entry name" value="LysM"/>
</dbReference>
<feature type="domain" description="LysM" evidence="1">
    <location>
        <begin position="1"/>
        <end position="44"/>
    </location>
</feature>
<dbReference type="InterPro" id="IPR036779">
    <property type="entry name" value="LysM_dom_sf"/>
</dbReference>
<organism evidence="2 3">
    <name type="scientific">Sphingomonas cynarae</name>
    <dbReference type="NCBI Taxonomy" id="930197"/>
    <lineage>
        <taxon>Bacteria</taxon>
        <taxon>Pseudomonadati</taxon>
        <taxon>Pseudomonadota</taxon>
        <taxon>Alphaproteobacteria</taxon>
        <taxon>Sphingomonadales</taxon>
        <taxon>Sphingomonadaceae</taxon>
        <taxon>Sphingomonas</taxon>
    </lineage>
</organism>
<dbReference type="EMBL" id="BAABBF010000005">
    <property type="protein sequence ID" value="GAA3713594.1"/>
    <property type="molecule type" value="Genomic_DNA"/>
</dbReference>
<reference evidence="3" key="1">
    <citation type="journal article" date="2019" name="Int. J. Syst. Evol. Microbiol.">
        <title>The Global Catalogue of Microorganisms (GCM) 10K type strain sequencing project: providing services to taxonomists for standard genome sequencing and annotation.</title>
        <authorList>
            <consortium name="The Broad Institute Genomics Platform"/>
            <consortium name="The Broad Institute Genome Sequencing Center for Infectious Disease"/>
            <person name="Wu L."/>
            <person name="Ma J."/>
        </authorList>
    </citation>
    <scope>NUCLEOTIDE SEQUENCE [LARGE SCALE GENOMIC DNA]</scope>
    <source>
        <strain evidence="3">JCM 17498</strain>
    </source>
</reference>
<comment type="caution">
    <text evidence="2">The sequence shown here is derived from an EMBL/GenBank/DDBJ whole genome shotgun (WGS) entry which is preliminary data.</text>
</comment>
<dbReference type="RefSeq" id="WP_344693532.1">
    <property type="nucleotide sequence ID" value="NZ_BAABBF010000005.1"/>
</dbReference>